<dbReference type="InterPro" id="IPR051703">
    <property type="entry name" value="NF-kappa-B_Signaling_Reg"/>
</dbReference>
<sequence>MTDFNTVHIRTQGQRENITWFKERRNRLTASMFGRICKRRRTTPTDNLIKSMFYKTGFLKTSAVLYGVEHEECAIKKFLLQTNVKVESCGLFVDHQYPYLGASPDGIIDNETIVEVKCLFKIKHLKIK</sequence>
<dbReference type="InterPro" id="IPR019080">
    <property type="entry name" value="YqaJ_viral_recombinase"/>
</dbReference>
<organism evidence="2 3">
    <name type="scientific">Aquatica leii</name>
    <dbReference type="NCBI Taxonomy" id="1421715"/>
    <lineage>
        <taxon>Eukaryota</taxon>
        <taxon>Metazoa</taxon>
        <taxon>Ecdysozoa</taxon>
        <taxon>Arthropoda</taxon>
        <taxon>Hexapoda</taxon>
        <taxon>Insecta</taxon>
        <taxon>Pterygota</taxon>
        <taxon>Neoptera</taxon>
        <taxon>Endopterygota</taxon>
        <taxon>Coleoptera</taxon>
        <taxon>Polyphaga</taxon>
        <taxon>Elateriformia</taxon>
        <taxon>Elateroidea</taxon>
        <taxon>Lampyridae</taxon>
        <taxon>Luciolinae</taxon>
        <taxon>Aquatica</taxon>
    </lineage>
</organism>
<evidence type="ECO:0000313" key="2">
    <source>
        <dbReference type="EMBL" id="KAK4887137.1"/>
    </source>
</evidence>
<dbReference type="EMBL" id="JARPUR010000001">
    <property type="protein sequence ID" value="KAK4887137.1"/>
    <property type="molecule type" value="Genomic_DNA"/>
</dbReference>
<evidence type="ECO:0000313" key="3">
    <source>
        <dbReference type="Proteomes" id="UP001353858"/>
    </source>
</evidence>
<dbReference type="PANTHER" id="PTHR46609:SF8">
    <property type="entry name" value="YQAJ VIRAL RECOMBINASE DOMAIN-CONTAINING PROTEIN"/>
    <property type="match status" value="1"/>
</dbReference>
<gene>
    <name evidence="2" type="ORF">RN001_003408</name>
</gene>
<dbReference type="InterPro" id="IPR011335">
    <property type="entry name" value="Restrct_endonuc-II-like"/>
</dbReference>
<dbReference type="GO" id="GO:0006281">
    <property type="term" value="P:DNA repair"/>
    <property type="evidence" value="ECO:0007669"/>
    <property type="project" value="UniProtKB-ARBA"/>
</dbReference>
<dbReference type="Proteomes" id="UP001353858">
    <property type="component" value="Unassembled WGS sequence"/>
</dbReference>
<evidence type="ECO:0000259" key="1">
    <source>
        <dbReference type="Pfam" id="PF09588"/>
    </source>
</evidence>
<dbReference type="CDD" id="cd22343">
    <property type="entry name" value="PDDEXK_lambda_exonuclease-like"/>
    <property type="match status" value="1"/>
</dbReference>
<feature type="domain" description="YqaJ viral recombinase" evidence="1">
    <location>
        <begin position="20"/>
        <end position="126"/>
    </location>
</feature>
<keyword evidence="3" id="KW-1185">Reference proteome</keyword>
<name>A0AAN7Q9I4_9COLE</name>
<reference evidence="3" key="1">
    <citation type="submission" date="2023-01" db="EMBL/GenBank/DDBJ databases">
        <title>Key to firefly adult light organ development and bioluminescence: homeobox transcription factors regulate luciferase expression and transportation to peroxisome.</title>
        <authorList>
            <person name="Fu X."/>
        </authorList>
    </citation>
    <scope>NUCLEOTIDE SEQUENCE [LARGE SCALE GENOMIC DNA]</scope>
</reference>
<dbReference type="Pfam" id="PF09588">
    <property type="entry name" value="YqaJ"/>
    <property type="match status" value="1"/>
</dbReference>
<protein>
    <recommendedName>
        <fullName evidence="1">YqaJ viral recombinase domain-containing protein</fullName>
    </recommendedName>
</protein>
<proteinExistence type="predicted"/>
<dbReference type="Gene3D" id="3.90.320.10">
    <property type="match status" value="1"/>
</dbReference>
<dbReference type="InterPro" id="IPR011604">
    <property type="entry name" value="PDDEXK-like_dom_sf"/>
</dbReference>
<comment type="caution">
    <text evidence="2">The sequence shown here is derived from an EMBL/GenBank/DDBJ whole genome shotgun (WGS) entry which is preliminary data.</text>
</comment>
<dbReference type="AlphaFoldDB" id="A0AAN7Q9I4"/>
<dbReference type="PANTHER" id="PTHR46609">
    <property type="entry name" value="EXONUCLEASE, PHAGE-TYPE/RECB, C-TERMINAL DOMAIN-CONTAINING PROTEIN"/>
    <property type="match status" value="1"/>
</dbReference>
<accession>A0AAN7Q9I4</accession>
<dbReference type="SUPFAM" id="SSF52980">
    <property type="entry name" value="Restriction endonuclease-like"/>
    <property type="match status" value="1"/>
</dbReference>